<evidence type="ECO:0000313" key="2">
    <source>
        <dbReference type="Proteomes" id="UP000187266"/>
    </source>
</evidence>
<evidence type="ECO:0000313" key="1">
    <source>
        <dbReference type="EMBL" id="APX90253.1"/>
    </source>
</evidence>
<proteinExistence type="predicted"/>
<dbReference type="PANTHER" id="PTHR48100">
    <property type="entry name" value="BROAD-SPECIFICITY PHOSPHATASE YOR283W-RELATED"/>
    <property type="match status" value="1"/>
</dbReference>
<dbReference type="GO" id="GO:0005737">
    <property type="term" value="C:cytoplasm"/>
    <property type="evidence" value="ECO:0007669"/>
    <property type="project" value="TreeGrafter"/>
</dbReference>
<reference evidence="1 2" key="1">
    <citation type="submission" date="2017-01" db="EMBL/GenBank/DDBJ databases">
        <title>Genomic analysis of Xuhuaishuia manganoxidans DY6-4.</title>
        <authorList>
            <person name="Wang X."/>
        </authorList>
    </citation>
    <scope>NUCLEOTIDE SEQUENCE [LARGE SCALE GENOMIC DNA]</scope>
    <source>
        <strain evidence="1 2">DY6-4</strain>
    </source>
</reference>
<organism evidence="1 2">
    <name type="scientific">Brevirhabdus pacifica</name>
    <dbReference type="NCBI Taxonomy" id="1267768"/>
    <lineage>
        <taxon>Bacteria</taxon>
        <taxon>Pseudomonadati</taxon>
        <taxon>Pseudomonadota</taxon>
        <taxon>Alphaproteobacteria</taxon>
        <taxon>Rhodobacterales</taxon>
        <taxon>Paracoccaceae</taxon>
        <taxon>Brevirhabdus</taxon>
    </lineage>
</organism>
<protein>
    <submittedName>
        <fullName evidence="1">Uncharacterized protein</fullName>
    </submittedName>
</protein>
<keyword evidence="2" id="KW-1185">Reference proteome</keyword>
<dbReference type="Gene3D" id="3.40.50.1240">
    <property type="entry name" value="Phosphoglycerate mutase-like"/>
    <property type="match status" value="1"/>
</dbReference>
<dbReference type="GO" id="GO:0016791">
    <property type="term" value="F:phosphatase activity"/>
    <property type="evidence" value="ECO:0007669"/>
    <property type="project" value="TreeGrafter"/>
</dbReference>
<dbReference type="InterPro" id="IPR050275">
    <property type="entry name" value="PGM_Phosphatase"/>
</dbReference>
<dbReference type="Pfam" id="PF00300">
    <property type="entry name" value="His_Phos_1"/>
    <property type="match status" value="1"/>
</dbReference>
<accession>A0A1U7DK29</accession>
<dbReference type="SMART" id="SM00855">
    <property type="entry name" value="PGAM"/>
    <property type="match status" value="1"/>
</dbReference>
<dbReference type="InterPro" id="IPR029033">
    <property type="entry name" value="His_PPase_superfam"/>
</dbReference>
<dbReference type="STRING" id="1267768.BV394_11385"/>
<name>A0A1U7DK29_9RHOB</name>
<dbReference type="EMBL" id="CP019124">
    <property type="protein sequence ID" value="APX90253.1"/>
    <property type="molecule type" value="Genomic_DNA"/>
</dbReference>
<dbReference type="SUPFAM" id="SSF53254">
    <property type="entry name" value="Phosphoglycerate mutase-like"/>
    <property type="match status" value="1"/>
</dbReference>
<dbReference type="Proteomes" id="UP000187266">
    <property type="component" value="Chromosome"/>
</dbReference>
<dbReference type="PANTHER" id="PTHR48100:SF1">
    <property type="entry name" value="HISTIDINE PHOSPHATASE FAMILY PROTEIN-RELATED"/>
    <property type="match status" value="1"/>
</dbReference>
<dbReference type="AlphaFoldDB" id="A0A1U7DK29"/>
<gene>
    <name evidence="1" type="ORF">BV394_11385</name>
</gene>
<dbReference type="InterPro" id="IPR013078">
    <property type="entry name" value="His_Pase_superF_clade-1"/>
</dbReference>
<dbReference type="RefSeq" id="WP_076980270.1">
    <property type="nucleotide sequence ID" value="NZ_CP019124.1"/>
</dbReference>
<dbReference type="OrthoDB" id="8347407at2"/>
<sequence>MSGAGTAGVRLWWVRHGPTNCRTMLGWTDLPADLGDRAALDRLNARLPAGAPVISSDLGRAVMTADALSAGRLRLPHDPDLREINFGLWEQRSAEEAERDGPGDIRAFWERPGAVAAPEGESWDQLCARVNRGADRLLGLARSGEIARDVIVVAHLGAILTQVQRARRLTAYGALGQKIDNLSLTRLRHEGAWQAECVNLVP</sequence>
<accession>A0A2M9D4P6</accession>